<evidence type="ECO:0000313" key="7">
    <source>
        <dbReference type="EMBL" id="OEK04409.1"/>
    </source>
</evidence>
<keyword evidence="4" id="KW-0378">Hydrolase</keyword>
<dbReference type="InterPro" id="IPR024079">
    <property type="entry name" value="MetalloPept_cat_dom_sf"/>
</dbReference>
<name>A0A1E5SZ53_9BACT</name>
<keyword evidence="3" id="KW-0479">Metal-binding</keyword>
<keyword evidence="8" id="KW-1185">Reference proteome</keyword>
<dbReference type="Gene3D" id="3.90.132.10">
    <property type="entry name" value="Leishmanolysin , domain 2"/>
    <property type="match status" value="1"/>
</dbReference>
<evidence type="ECO:0000256" key="3">
    <source>
        <dbReference type="ARBA" id="ARBA00022723"/>
    </source>
</evidence>
<comment type="cofactor">
    <cofactor evidence="1">
        <name>Zn(2+)</name>
        <dbReference type="ChEBI" id="CHEBI:29105"/>
    </cofactor>
</comment>
<evidence type="ECO:0000256" key="6">
    <source>
        <dbReference type="ARBA" id="ARBA00023049"/>
    </source>
</evidence>
<comment type="caution">
    <text evidence="7">The sequence shown here is derived from an EMBL/GenBank/DDBJ whole genome shotgun (WGS) entry which is preliminary data.</text>
</comment>
<organism evidence="7 8">
    <name type="scientific">Roseivirga misakiensis</name>
    <dbReference type="NCBI Taxonomy" id="1563681"/>
    <lineage>
        <taxon>Bacteria</taxon>
        <taxon>Pseudomonadati</taxon>
        <taxon>Bacteroidota</taxon>
        <taxon>Cytophagia</taxon>
        <taxon>Cytophagales</taxon>
        <taxon>Roseivirgaceae</taxon>
        <taxon>Roseivirga</taxon>
    </lineage>
</organism>
<reference evidence="7 8" key="1">
    <citation type="submission" date="2016-08" db="EMBL/GenBank/DDBJ databases">
        <title>Draft genome of Fabibacter sp. strain SK-8.</title>
        <authorList>
            <person name="Wong S.-K."/>
            <person name="Hamasaki K."/>
            <person name="Yoshizawa S."/>
        </authorList>
    </citation>
    <scope>NUCLEOTIDE SEQUENCE [LARGE SCALE GENOMIC DNA]</scope>
    <source>
        <strain evidence="7 8">SK-8</strain>
    </source>
</reference>
<evidence type="ECO:0000256" key="1">
    <source>
        <dbReference type="ARBA" id="ARBA00001947"/>
    </source>
</evidence>
<proteinExistence type="predicted"/>
<evidence type="ECO:0000313" key="8">
    <source>
        <dbReference type="Proteomes" id="UP000095552"/>
    </source>
</evidence>
<accession>A0A1E5SZ53</accession>
<keyword evidence="5" id="KW-0862">Zinc</keyword>
<protein>
    <recommendedName>
        <fullName evidence="9">Peptidase</fullName>
    </recommendedName>
</protein>
<dbReference type="GO" id="GO:0006508">
    <property type="term" value="P:proteolysis"/>
    <property type="evidence" value="ECO:0007669"/>
    <property type="project" value="UniProtKB-KW"/>
</dbReference>
<dbReference type="GO" id="GO:0016020">
    <property type="term" value="C:membrane"/>
    <property type="evidence" value="ECO:0007669"/>
    <property type="project" value="InterPro"/>
</dbReference>
<evidence type="ECO:0000256" key="2">
    <source>
        <dbReference type="ARBA" id="ARBA00022670"/>
    </source>
</evidence>
<keyword evidence="6" id="KW-0482">Metalloprotease</keyword>
<dbReference type="PANTHER" id="PTHR10942">
    <property type="entry name" value="LEISHMANOLYSIN-LIKE PEPTIDASE"/>
    <property type="match status" value="1"/>
</dbReference>
<dbReference type="RefSeq" id="WP_069835914.1">
    <property type="nucleotide sequence ID" value="NZ_MDGQ01000005.1"/>
</dbReference>
<dbReference type="Pfam" id="PF01457">
    <property type="entry name" value="Peptidase_M8"/>
    <property type="match status" value="1"/>
</dbReference>
<evidence type="ECO:0000256" key="4">
    <source>
        <dbReference type="ARBA" id="ARBA00022801"/>
    </source>
</evidence>
<evidence type="ECO:0000256" key="5">
    <source>
        <dbReference type="ARBA" id="ARBA00022833"/>
    </source>
</evidence>
<dbReference type="SUPFAM" id="SSF55486">
    <property type="entry name" value="Metalloproteases ('zincins'), catalytic domain"/>
    <property type="match status" value="1"/>
</dbReference>
<dbReference type="AlphaFoldDB" id="A0A1E5SZ53"/>
<dbReference type="GO" id="GO:0007155">
    <property type="term" value="P:cell adhesion"/>
    <property type="evidence" value="ECO:0007669"/>
    <property type="project" value="InterPro"/>
</dbReference>
<dbReference type="GO" id="GO:0005737">
    <property type="term" value="C:cytoplasm"/>
    <property type="evidence" value="ECO:0007669"/>
    <property type="project" value="TreeGrafter"/>
</dbReference>
<sequence length="257" mass="28046">MSSLTLNIRFNGGITPSQELIFQESAQRWSQIITEDLPLVKIDNEQIKGIVIDASAHPIDGKSGILGQAGPTRFRPDSGLPAKGIMRFDSADLDQLEDNNQLSNTIMHEIAHVIGFGTLWQKKGLIRGIGSANPSFTGVKACAEMATLLGFQASVTVPVANTGGRGTRDGHWREHLLGHELMTGFLNEGNNPISRLTIASFDDLGYKVDYSQADDYNLPSHQELAMMGIFADNGSKSHCAMCGIHSKKYERDELNYA</sequence>
<dbReference type="EMBL" id="MDGQ01000005">
    <property type="protein sequence ID" value="OEK04409.1"/>
    <property type="molecule type" value="Genomic_DNA"/>
</dbReference>
<dbReference type="Gene3D" id="3.40.390.10">
    <property type="entry name" value="Collagenase (Catalytic Domain)"/>
    <property type="match status" value="1"/>
</dbReference>
<dbReference type="GO" id="GO:0004222">
    <property type="term" value="F:metalloendopeptidase activity"/>
    <property type="evidence" value="ECO:0007669"/>
    <property type="project" value="InterPro"/>
</dbReference>
<keyword evidence="2" id="KW-0645">Protease</keyword>
<gene>
    <name evidence="7" type="ORF">BFP71_13090</name>
</gene>
<dbReference type="Proteomes" id="UP000095552">
    <property type="component" value="Unassembled WGS sequence"/>
</dbReference>
<dbReference type="STRING" id="1563681.BFP71_13090"/>
<dbReference type="PANTHER" id="PTHR10942:SF0">
    <property type="entry name" value="LEISHMANOLYSIN-LIKE PEPTIDASE"/>
    <property type="match status" value="1"/>
</dbReference>
<dbReference type="InterPro" id="IPR001577">
    <property type="entry name" value="Peptidase_M8"/>
</dbReference>
<evidence type="ECO:0008006" key="9">
    <source>
        <dbReference type="Google" id="ProtNLM"/>
    </source>
</evidence>
<dbReference type="GO" id="GO:0046872">
    <property type="term" value="F:metal ion binding"/>
    <property type="evidence" value="ECO:0007669"/>
    <property type="project" value="UniProtKB-KW"/>
</dbReference>